<protein>
    <submittedName>
        <fullName evidence="2">Uncharacterized protein</fullName>
    </submittedName>
</protein>
<dbReference type="AlphaFoldDB" id="A0A2N5TLN5"/>
<proteinExistence type="predicted"/>
<evidence type="ECO:0000256" key="1">
    <source>
        <dbReference type="SAM" id="MobiDB-lite"/>
    </source>
</evidence>
<accession>A0A2N5TLN5</accession>
<feature type="region of interest" description="Disordered" evidence="1">
    <location>
        <begin position="43"/>
        <end position="77"/>
    </location>
</feature>
<evidence type="ECO:0000313" key="3">
    <source>
        <dbReference type="Proteomes" id="UP000235392"/>
    </source>
</evidence>
<dbReference type="Proteomes" id="UP000235392">
    <property type="component" value="Unassembled WGS sequence"/>
</dbReference>
<feature type="region of interest" description="Disordered" evidence="1">
    <location>
        <begin position="1"/>
        <end position="26"/>
    </location>
</feature>
<reference evidence="2 3" key="1">
    <citation type="submission" date="2017-11" db="EMBL/GenBank/DDBJ databases">
        <title>De novo assembly and phasing of dikaryotic genomes from two isolates of Puccinia coronata f. sp. avenae, the causal agent of oat crown rust.</title>
        <authorList>
            <person name="Miller M.E."/>
            <person name="Zhang Y."/>
            <person name="Omidvar V."/>
            <person name="Sperschneider J."/>
            <person name="Schwessinger B."/>
            <person name="Raley C."/>
            <person name="Palmer J.M."/>
            <person name="Garnica D."/>
            <person name="Upadhyaya N."/>
            <person name="Rathjen J."/>
            <person name="Taylor J.M."/>
            <person name="Park R.F."/>
            <person name="Dodds P.N."/>
            <person name="Hirsch C.D."/>
            <person name="Kianian S.F."/>
            <person name="Figueroa M."/>
        </authorList>
    </citation>
    <scope>NUCLEOTIDE SEQUENCE [LARGE SCALE GENOMIC DNA]</scope>
    <source>
        <strain evidence="2">12SD80</strain>
    </source>
</reference>
<feature type="compositionally biased region" description="Polar residues" evidence="1">
    <location>
        <begin position="55"/>
        <end position="66"/>
    </location>
</feature>
<dbReference type="EMBL" id="PGCI01000472">
    <property type="protein sequence ID" value="PLW26298.1"/>
    <property type="molecule type" value="Genomic_DNA"/>
</dbReference>
<gene>
    <name evidence="2" type="ORF">PCASD_26341</name>
</gene>
<comment type="caution">
    <text evidence="2">The sequence shown here is derived from an EMBL/GenBank/DDBJ whole genome shotgun (WGS) entry which is preliminary data.</text>
</comment>
<name>A0A2N5TLN5_9BASI</name>
<evidence type="ECO:0000313" key="2">
    <source>
        <dbReference type="EMBL" id="PLW26298.1"/>
    </source>
</evidence>
<sequence length="175" mass="19707">MATSNSNNQAGPSRRQAPNPQSNNTLLARIRYHVQALIGQVEVPGKLPHPPTVSEKASWNRQASPSRDSEDDYNVDSDVEDPCFPFPGGPGHLSALTQTLSIMWRTMRKVGIKSFQPDWTKPFNKPKNKFLWDLAFSLFLKLVKAGEYSNIDLEMISEQKIYSALKNHVTNLVKK</sequence>
<organism evidence="2 3">
    <name type="scientific">Puccinia coronata f. sp. avenae</name>
    <dbReference type="NCBI Taxonomy" id="200324"/>
    <lineage>
        <taxon>Eukaryota</taxon>
        <taxon>Fungi</taxon>
        <taxon>Dikarya</taxon>
        <taxon>Basidiomycota</taxon>
        <taxon>Pucciniomycotina</taxon>
        <taxon>Pucciniomycetes</taxon>
        <taxon>Pucciniales</taxon>
        <taxon>Pucciniaceae</taxon>
        <taxon>Puccinia</taxon>
    </lineage>
</organism>